<evidence type="ECO:0000259" key="9">
    <source>
        <dbReference type="PROSITE" id="PS51012"/>
    </source>
</evidence>
<feature type="transmembrane region" description="Helical" evidence="8">
    <location>
        <begin position="351"/>
        <end position="369"/>
    </location>
</feature>
<feature type="transmembrane region" description="Helical" evidence="8">
    <location>
        <begin position="229"/>
        <end position="253"/>
    </location>
</feature>
<dbReference type="InterPro" id="IPR047817">
    <property type="entry name" value="ABC2_TM_bact-type"/>
</dbReference>
<keyword evidence="3 8" id="KW-0813">Transport</keyword>
<dbReference type="OrthoDB" id="9776218at2"/>
<keyword evidence="6 8" id="KW-1133">Transmembrane helix</keyword>
<dbReference type="PANTHER" id="PTHR30294:SF29">
    <property type="entry name" value="MULTIDRUG ABC TRANSPORTER PERMEASE YBHS-RELATED"/>
    <property type="match status" value="1"/>
</dbReference>
<dbReference type="EMBL" id="VLKH01000009">
    <property type="protein sequence ID" value="TWH78375.1"/>
    <property type="molecule type" value="Genomic_DNA"/>
</dbReference>
<evidence type="ECO:0000256" key="5">
    <source>
        <dbReference type="ARBA" id="ARBA00022692"/>
    </source>
</evidence>
<reference evidence="10 11" key="1">
    <citation type="submission" date="2019-07" db="EMBL/GenBank/DDBJ databases">
        <title>Genomic Encyclopedia of Type Strains, Phase I: the one thousand microbial genomes (KMG-I) project.</title>
        <authorList>
            <person name="Kyrpides N."/>
        </authorList>
    </citation>
    <scope>NUCLEOTIDE SEQUENCE [LARGE SCALE GENOMIC DNA]</scope>
    <source>
        <strain evidence="10 11">DSM 13558</strain>
    </source>
</reference>
<evidence type="ECO:0000256" key="3">
    <source>
        <dbReference type="ARBA" id="ARBA00022448"/>
    </source>
</evidence>
<evidence type="ECO:0000256" key="1">
    <source>
        <dbReference type="ARBA" id="ARBA00004651"/>
    </source>
</evidence>
<evidence type="ECO:0000313" key="10">
    <source>
        <dbReference type="EMBL" id="TWH78375.1"/>
    </source>
</evidence>
<dbReference type="Proteomes" id="UP000315343">
    <property type="component" value="Unassembled WGS sequence"/>
</dbReference>
<comment type="caution">
    <text evidence="10">The sequence shown here is derived from an EMBL/GenBank/DDBJ whole genome shotgun (WGS) entry which is preliminary data.</text>
</comment>
<keyword evidence="4 8" id="KW-1003">Cell membrane</keyword>
<evidence type="ECO:0000256" key="7">
    <source>
        <dbReference type="ARBA" id="ARBA00023136"/>
    </source>
</evidence>
<dbReference type="PROSITE" id="PS51012">
    <property type="entry name" value="ABC_TM2"/>
    <property type="match status" value="1"/>
</dbReference>
<feature type="transmembrane region" description="Helical" evidence="8">
    <location>
        <begin position="26"/>
        <end position="44"/>
    </location>
</feature>
<evidence type="ECO:0000256" key="2">
    <source>
        <dbReference type="ARBA" id="ARBA00007783"/>
    </source>
</evidence>
<feature type="transmembrane region" description="Helical" evidence="8">
    <location>
        <begin position="293"/>
        <end position="310"/>
    </location>
</feature>
<dbReference type="AlphaFoldDB" id="A0A562J641"/>
<evidence type="ECO:0000313" key="11">
    <source>
        <dbReference type="Proteomes" id="UP000315343"/>
    </source>
</evidence>
<proteinExistence type="inferred from homology"/>
<dbReference type="GO" id="GO:0043190">
    <property type="term" value="C:ATP-binding cassette (ABC) transporter complex"/>
    <property type="evidence" value="ECO:0007669"/>
    <property type="project" value="InterPro"/>
</dbReference>
<feature type="domain" description="ABC transmembrane type-2" evidence="9">
    <location>
        <begin position="140"/>
        <end position="372"/>
    </location>
</feature>
<keyword evidence="5 8" id="KW-0812">Transmembrane</keyword>
<dbReference type="InterPro" id="IPR000412">
    <property type="entry name" value="ABC_2_transport"/>
</dbReference>
<accession>A0A562J641</accession>
<dbReference type="InterPro" id="IPR051449">
    <property type="entry name" value="ABC-2_transporter_component"/>
</dbReference>
<evidence type="ECO:0000256" key="8">
    <source>
        <dbReference type="RuleBase" id="RU361157"/>
    </source>
</evidence>
<comment type="similarity">
    <text evidence="2 8">Belongs to the ABC-2 integral membrane protein family.</text>
</comment>
<gene>
    <name evidence="10" type="ORF">LY60_02832</name>
</gene>
<comment type="subcellular location">
    <subcellularLocation>
        <location evidence="1 8">Cell membrane</location>
        <topology evidence="1 8">Multi-pass membrane protein</topology>
    </subcellularLocation>
</comment>
<dbReference type="PRINTS" id="PR00164">
    <property type="entry name" value="ABC2TRNSPORT"/>
</dbReference>
<dbReference type="PANTHER" id="PTHR30294">
    <property type="entry name" value="MEMBRANE COMPONENT OF ABC TRANSPORTER YHHJ-RELATED"/>
    <property type="match status" value="1"/>
</dbReference>
<dbReference type="RefSeq" id="WP_145085002.1">
    <property type="nucleotide sequence ID" value="NZ_VLKH01000009.1"/>
</dbReference>
<dbReference type="InterPro" id="IPR013525">
    <property type="entry name" value="ABC2_TM"/>
</dbReference>
<dbReference type="GO" id="GO:0140359">
    <property type="term" value="F:ABC-type transporter activity"/>
    <property type="evidence" value="ECO:0007669"/>
    <property type="project" value="InterPro"/>
</dbReference>
<evidence type="ECO:0000256" key="4">
    <source>
        <dbReference type="ARBA" id="ARBA00022475"/>
    </source>
</evidence>
<dbReference type="Pfam" id="PF12698">
    <property type="entry name" value="ABC2_membrane_3"/>
    <property type="match status" value="1"/>
</dbReference>
<keyword evidence="7 8" id="KW-0472">Membrane</keyword>
<keyword evidence="11" id="KW-1185">Reference proteome</keyword>
<feature type="transmembrane region" description="Helical" evidence="8">
    <location>
        <begin position="259"/>
        <end position="281"/>
    </location>
</feature>
<sequence>MNFNTNRIKAIIKKEFSQIKRDKRTIAIIIMMPIMELLLFGYAASTSVDHIPTAVLDYDMGRESRELVQKLVNSQYFDMDYYAESMDDIEYYIDNGYAKAGIVIPPDFSADLKSGKSAQLQLIVDGTDPTTAQTILSSAGGVVQSMSVEIIQETRGTTVPKSLDLRSRVWYNPDMSSIYFNIPGLIGVILQTVTLMLTSFSIVRERERGTMEQLIVTPITKMELMIGKIIPYVVIGFVDIVLALALSVFWFRVPIAGSITLLLLFSAVFLFGALGVGLIISTVSKSQLQAMQLSMFMIMPNILLSGYMFPREAMPDFIHGLSNVLPLTYFIKVLRGIILKGNGFGELYKEFAILVAFGIVFLALATLKFKKKID</sequence>
<evidence type="ECO:0000256" key="6">
    <source>
        <dbReference type="ARBA" id="ARBA00022989"/>
    </source>
</evidence>
<name>A0A562J641_9FIRM</name>
<feature type="transmembrane region" description="Helical" evidence="8">
    <location>
        <begin position="178"/>
        <end position="203"/>
    </location>
</feature>
<protein>
    <recommendedName>
        <fullName evidence="8">Transport permease protein</fullName>
    </recommendedName>
</protein>
<dbReference type="Gene3D" id="3.40.1710.10">
    <property type="entry name" value="abc type-2 transporter like domain"/>
    <property type="match status" value="1"/>
</dbReference>
<organism evidence="10 11">
    <name type="scientific">Sedimentibacter saalensis</name>
    <dbReference type="NCBI Taxonomy" id="130788"/>
    <lineage>
        <taxon>Bacteria</taxon>
        <taxon>Bacillati</taxon>
        <taxon>Bacillota</taxon>
        <taxon>Tissierellia</taxon>
        <taxon>Sedimentibacter</taxon>
    </lineage>
</organism>